<organism evidence="2 3">
    <name type="scientific">Aeromonas caviae</name>
    <name type="common">Aeromonas punctata</name>
    <dbReference type="NCBI Taxonomy" id="648"/>
    <lineage>
        <taxon>Bacteria</taxon>
        <taxon>Pseudomonadati</taxon>
        <taxon>Pseudomonadota</taxon>
        <taxon>Gammaproteobacteria</taxon>
        <taxon>Aeromonadales</taxon>
        <taxon>Aeromonadaceae</taxon>
        <taxon>Aeromonas</taxon>
    </lineage>
</organism>
<keyword evidence="2" id="KW-0614">Plasmid</keyword>
<accession>A0AAJ6CQY2</accession>
<dbReference type="Proteomes" id="UP001218423">
    <property type="component" value="Plasmid pAC1520"/>
</dbReference>
<evidence type="ECO:0000313" key="3">
    <source>
        <dbReference type="Proteomes" id="UP001218423"/>
    </source>
</evidence>
<sequence>MSEILPENSVAPSPQDPAELGLAAYKAGKPDSDNPYPLESREHTDWQTGWEMAMMCYASGNQA</sequence>
<gene>
    <name evidence="2" type="ORF">P5S46_21725</name>
</gene>
<dbReference type="AlphaFoldDB" id="A0AAJ6CQY2"/>
<protein>
    <recommendedName>
        <fullName evidence="4">Ribosome modulation factor</fullName>
    </recommendedName>
</protein>
<reference evidence="2" key="1">
    <citation type="submission" date="2023-03" db="EMBL/GenBank/DDBJ databases">
        <title>Aeromonas caviae strain AC1520.</title>
        <authorList>
            <person name="Xie T."/>
            <person name="Zhang Q."/>
            <person name="Deng J."/>
            <person name="Li X."/>
        </authorList>
    </citation>
    <scope>NUCLEOTIDE SEQUENCE</scope>
    <source>
        <strain evidence="2">AC1520</strain>
        <plasmid evidence="2">pAC1520</plasmid>
    </source>
</reference>
<geneLocation type="plasmid" evidence="2 3">
    <name>pAC1520</name>
</geneLocation>
<evidence type="ECO:0000313" key="2">
    <source>
        <dbReference type="EMBL" id="WFG00119.1"/>
    </source>
</evidence>
<evidence type="ECO:0008006" key="4">
    <source>
        <dbReference type="Google" id="ProtNLM"/>
    </source>
</evidence>
<name>A0AAJ6CQY2_AERCA</name>
<proteinExistence type="predicted"/>
<evidence type="ECO:0000256" key="1">
    <source>
        <dbReference type="SAM" id="MobiDB-lite"/>
    </source>
</evidence>
<dbReference type="EMBL" id="CP120943">
    <property type="protein sequence ID" value="WFG00119.1"/>
    <property type="molecule type" value="Genomic_DNA"/>
</dbReference>
<dbReference type="RefSeq" id="WP_128341463.1">
    <property type="nucleotide sequence ID" value="NZ_CAWOMG010000111.1"/>
</dbReference>
<feature type="region of interest" description="Disordered" evidence="1">
    <location>
        <begin position="1"/>
        <end position="44"/>
    </location>
</feature>